<name>A0A3N5CEB0_9BACL</name>
<keyword evidence="4" id="KW-1185">Reference proteome</keyword>
<feature type="domain" description="HTH cro/C1-type" evidence="2">
    <location>
        <begin position="6"/>
        <end position="59"/>
    </location>
</feature>
<dbReference type="CDD" id="cd00093">
    <property type="entry name" value="HTH_XRE"/>
    <property type="match status" value="1"/>
</dbReference>
<dbReference type="InterPro" id="IPR011990">
    <property type="entry name" value="TPR-like_helical_dom_sf"/>
</dbReference>
<keyword evidence="3" id="KW-0238">DNA-binding</keyword>
<keyword evidence="1" id="KW-0175">Coiled coil</keyword>
<feature type="coiled-coil region" evidence="1">
    <location>
        <begin position="42"/>
        <end position="101"/>
    </location>
</feature>
<dbReference type="GO" id="GO:0003677">
    <property type="term" value="F:DNA binding"/>
    <property type="evidence" value="ECO:0007669"/>
    <property type="project" value="UniProtKB-KW"/>
</dbReference>
<dbReference type="OrthoDB" id="2470999at2"/>
<dbReference type="SMART" id="SM00530">
    <property type="entry name" value="HTH_XRE"/>
    <property type="match status" value="1"/>
</dbReference>
<evidence type="ECO:0000313" key="4">
    <source>
        <dbReference type="Proteomes" id="UP000277108"/>
    </source>
</evidence>
<dbReference type="Pfam" id="PF01381">
    <property type="entry name" value="HTH_3"/>
    <property type="match status" value="1"/>
</dbReference>
<dbReference type="RefSeq" id="WP_123807055.1">
    <property type="nucleotide sequence ID" value="NZ_RKRK01000002.1"/>
</dbReference>
<dbReference type="Gene3D" id="1.25.40.10">
    <property type="entry name" value="Tetratricopeptide repeat domain"/>
    <property type="match status" value="1"/>
</dbReference>
<dbReference type="SUPFAM" id="SSF48452">
    <property type="entry name" value="TPR-like"/>
    <property type="match status" value="1"/>
</dbReference>
<proteinExistence type="predicted"/>
<evidence type="ECO:0000259" key="2">
    <source>
        <dbReference type="PROSITE" id="PS50943"/>
    </source>
</evidence>
<dbReference type="SUPFAM" id="SSF47413">
    <property type="entry name" value="lambda repressor-like DNA-binding domains"/>
    <property type="match status" value="1"/>
</dbReference>
<accession>A0A3N5CEB0</accession>
<comment type="caution">
    <text evidence="3">The sequence shown here is derived from an EMBL/GenBank/DDBJ whole genome shotgun (WGS) entry which is preliminary data.</text>
</comment>
<dbReference type="InterPro" id="IPR053163">
    <property type="entry name" value="HTH-type_regulator_Rgg"/>
</dbReference>
<dbReference type="InterPro" id="IPR001387">
    <property type="entry name" value="Cro/C1-type_HTH"/>
</dbReference>
<dbReference type="AlphaFoldDB" id="A0A3N5CEB0"/>
<dbReference type="Proteomes" id="UP000277108">
    <property type="component" value="Unassembled WGS sequence"/>
</dbReference>
<dbReference type="EMBL" id="RKRK01000002">
    <property type="protein sequence ID" value="RPF57395.1"/>
    <property type="molecule type" value="Genomic_DNA"/>
</dbReference>
<reference evidence="3 4" key="1">
    <citation type="submission" date="2018-11" db="EMBL/GenBank/DDBJ databases">
        <title>Genomic Encyclopedia of Type Strains, Phase IV (KMG-IV): sequencing the most valuable type-strain genomes for metagenomic binning, comparative biology and taxonomic classification.</title>
        <authorList>
            <person name="Goeker M."/>
        </authorList>
    </citation>
    <scope>NUCLEOTIDE SEQUENCE [LARGE SCALE GENOMIC DNA]</scope>
    <source>
        <strain evidence="3 4">DSM 29158</strain>
    </source>
</reference>
<organism evidence="3 4">
    <name type="scientific">Abyssicoccus albus</name>
    <dbReference type="NCBI Taxonomy" id="1817405"/>
    <lineage>
        <taxon>Bacteria</taxon>
        <taxon>Bacillati</taxon>
        <taxon>Bacillota</taxon>
        <taxon>Bacilli</taxon>
        <taxon>Bacillales</taxon>
        <taxon>Abyssicoccaceae</taxon>
    </lineage>
</organism>
<sequence>MIGHQIKSLRKKEGMTQTELCEGIISRTYLSLIEKGSVQPSSSVLKRLSERLNTTIDDLEKNIESNHVDSITLERHIAKMLSKVETESDDLDDLMEDFMNQKYEANNELTHHEVSRIHYIYSIYYFNNKIYKDSMKHIILAIKNMKYHTSAVDRIKMYIQKGKLHLVLNEYEEAMNIFYETLFSIERNYITNQNVSEVLYLLGVTSTLLRDYYHSMYYFNKAYTFNVKFDYMHYMHEIIFGRIYVHDIFNKDLNSLVDEFKKYETIKSNLEVKKRLLMILNKDVNISHWLSKDNESHKFYEEVPTFVDYENMLTKNEVNQFELLDKQEKINLLDLFIIERSGLFMI</sequence>
<evidence type="ECO:0000256" key="1">
    <source>
        <dbReference type="SAM" id="Coils"/>
    </source>
</evidence>
<evidence type="ECO:0000313" key="3">
    <source>
        <dbReference type="EMBL" id="RPF57395.1"/>
    </source>
</evidence>
<dbReference type="PANTHER" id="PTHR37038">
    <property type="entry name" value="TRANSCRIPTIONAL REGULATOR-RELATED"/>
    <property type="match status" value="1"/>
</dbReference>
<gene>
    <name evidence="3" type="ORF">EDD62_0012</name>
</gene>
<protein>
    <submittedName>
        <fullName evidence="3">DNA-binding XRE family transcriptional regulator</fullName>
    </submittedName>
</protein>
<dbReference type="InterPro" id="IPR010982">
    <property type="entry name" value="Lambda_DNA-bd_dom_sf"/>
</dbReference>
<dbReference type="PROSITE" id="PS50943">
    <property type="entry name" value="HTH_CROC1"/>
    <property type="match status" value="1"/>
</dbReference>